<evidence type="ECO:0000313" key="1">
    <source>
        <dbReference type="EMBL" id="AVH45068.1"/>
    </source>
</evidence>
<organism evidence="1 2">
    <name type="scientific">Agrobacterium tumefaciens</name>
    <dbReference type="NCBI Taxonomy" id="358"/>
    <lineage>
        <taxon>Bacteria</taxon>
        <taxon>Pseudomonadati</taxon>
        <taxon>Pseudomonadota</taxon>
        <taxon>Alphaproteobacteria</taxon>
        <taxon>Hyphomicrobiales</taxon>
        <taxon>Rhizobiaceae</taxon>
        <taxon>Rhizobium/Agrobacterium group</taxon>
        <taxon>Agrobacterium</taxon>
        <taxon>Agrobacterium tumefaciens complex</taxon>
    </lineage>
</organism>
<dbReference type="Gene3D" id="3.40.50.1820">
    <property type="entry name" value="alpha/beta hydrolase"/>
    <property type="match status" value="1"/>
</dbReference>
<dbReference type="InterPro" id="IPR029058">
    <property type="entry name" value="AB_hydrolase_fold"/>
</dbReference>
<evidence type="ECO:0008006" key="3">
    <source>
        <dbReference type="Google" id="ProtNLM"/>
    </source>
</evidence>
<reference evidence="1 2" key="1">
    <citation type="submission" date="2018-02" db="EMBL/GenBank/DDBJ databases">
        <title>Complete genome sequence of Agrobacterium tumefaciens 1D1609.</title>
        <authorList>
            <person name="Cho S.-T."/>
            <person name="Haryono M."/>
            <person name="Chang H.-H."/>
            <person name="Santos M.N."/>
            <person name="Lai E.-M."/>
            <person name="Kuo C.-H."/>
        </authorList>
    </citation>
    <scope>NUCLEOTIDE SEQUENCE [LARGE SCALE GENOMIC DNA]</scope>
    <source>
        <strain evidence="1 2">1D1609</strain>
    </source>
</reference>
<proteinExistence type="predicted"/>
<dbReference type="AlphaFoldDB" id="A0A2L2LLE9"/>
<dbReference type="SUPFAM" id="SSF53474">
    <property type="entry name" value="alpha/beta-Hydrolases"/>
    <property type="match status" value="1"/>
</dbReference>
<dbReference type="EMBL" id="CP026925">
    <property type="protein sequence ID" value="AVH45068.1"/>
    <property type="molecule type" value="Genomic_DNA"/>
</dbReference>
<accession>A0A2L2LLE9</accession>
<sequence>MDATIAALEELTPVSSSFAPIDDSAYIRFARTSPGTRTPVLIFNAIGVSSELFLPLSLSLVAAGHSVVLWEYGRVGDDGDTFFSRVQSYKALLGHLRAGLYDLGLEDCHAVTLCNGASVLARLQAELPFAVSRAALISPYFNLLHVPHQSPYETALVPLLMKAATDEGGAARFVHSVLNRGGHAVASKEALSKAHMASPRSIAGYSRMLRDYRRHDETDVLRRVKGELHAFYCLDDEAVSTDYLEAIRSAKPSIGLSTYAGGGHYGIVDNPSLLADVTAYLGGDR</sequence>
<gene>
    <name evidence="1" type="ORF">At1D1609_50290</name>
</gene>
<dbReference type="RefSeq" id="WP_104680182.1">
    <property type="nucleotide sequence ID" value="NZ_CP026925.1"/>
</dbReference>
<evidence type="ECO:0000313" key="2">
    <source>
        <dbReference type="Proteomes" id="UP000237717"/>
    </source>
</evidence>
<dbReference type="Proteomes" id="UP000237717">
    <property type="component" value="Chromosome II"/>
</dbReference>
<name>A0A2L2LLE9_AGRTU</name>
<protein>
    <recommendedName>
        <fullName evidence="3">Alpha/beta hydrolase</fullName>
    </recommendedName>
</protein>